<dbReference type="InterPro" id="IPR027417">
    <property type="entry name" value="P-loop_NTPase"/>
</dbReference>
<evidence type="ECO:0000313" key="3">
    <source>
        <dbReference type="Proteomes" id="UP000239549"/>
    </source>
</evidence>
<evidence type="ECO:0000259" key="1">
    <source>
        <dbReference type="Pfam" id="PF13175"/>
    </source>
</evidence>
<dbReference type="Proteomes" id="UP000239549">
    <property type="component" value="Unassembled WGS sequence"/>
</dbReference>
<dbReference type="Pfam" id="PF13175">
    <property type="entry name" value="AAA_15"/>
    <property type="match status" value="2"/>
</dbReference>
<evidence type="ECO:0000313" key="2">
    <source>
        <dbReference type="EMBL" id="GBF32788.1"/>
    </source>
</evidence>
<sequence>MLNHVKIKRFKNLQDITIPLERVNVLVGANNAGKSSVLHAIQFAVSVAQTTSLEINRWEGERLPTSLSPTQLIYSPLREVTALAPGGILKEPLTHAIEIEFEEAETNNRATIIVRKGRNKNIATAIEGRVLGERLQQIEEPYSIFVPGLAGIPSVEEYKTPGVVRKAAAKGDANNVFRNVLWLLKREEDNWRVFLNDFQCIFPNMSIDVDFDPERDDYINAQLSINGQRLPIDAAGTGVLQAIQILSYVNVYKPKILILDEPDSHLHPNNQRSLAKMLIRLSENRNFQVIMSTHSRHLMDEFSLKAKIHWIRDGDIVNTADYDEVNVLMEIGALDKGDLLMQGNIKYVLLTEDSDITPIRTLLEASGFIMSEVDVWPYSGCTNINTASALAAFIRKHAPATNILVHRDRDYLTDDEVRDYVAKLERFGIKCFITNGTDAESHFLTVEHVCSLYPAISAEKVNEFLNQATNEAEEKSIEKFINSRTNMAFMLRRQGGGEPNHGNIATTAIASYRQNIVRYRHGKSVKGRFISKLQQELGGNINIFKVTPHIIVEQLSQLAQETWTEQVGE</sequence>
<dbReference type="Gene3D" id="3.40.50.300">
    <property type="entry name" value="P-loop containing nucleotide triphosphate hydrolases"/>
    <property type="match status" value="2"/>
</dbReference>
<feature type="domain" description="Endonuclease GajA/Old nuclease/RecF-like AAA" evidence="1">
    <location>
        <begin position="214"/>
        <end position="298"/>
    </location>
</feature>
<dbReference type="RefSeq" id="WP_104371276.1">
    <property type="nucleotide sequence ID" value="NZ_BFAV01000049.1"/>
</dbReference>
<dbReference type="CDD" id="cd00267">
    <property type="entry name" value="ABC_ATPase"/>
    <property type="match status" value="1"/>
</dbReference>
<proteinExistence type="predicted"/>
<protein>
    <recommendedName>
        <fullName evidence="1">Endonuclease GajA/Old nuclease/RecF-like AAA domain-containing protein</fullName>
    </recommendedName>
</protein>
<dbReference type="EMBL" id="BFAV01000049">
    <property type="protein sequence ID" value="GBF32788.1"/>
    <property type="molecule type" value="Genomic_DNA"/>
</dbReference>
<dbReference type="OrthoDB" id="9809324at2"/>
<feature type="domain" description="Endonuclease GajA/Old nuclease/RecF-like AAA" evidence="1">
    <location>
        <begin position="1"/>
        <end position="45"/>
    </location>
</feature>
<dbReference type="InterPro" id="IPR041685">
    <property type="entry name" value="AAA_GajA/Old/RecF-like"/>
</dbReference>
<keyword evidence="3" id="KW-1185">Reference proteome</keyword>
<accession>A0A2L2X9H7</accession>
<gene>
    <name evidence="2" type="ORF">DCCM_0984</name>
</gene>
<dbReference type="PANTHER" id="PTHR43581:SF4">
    <property type="entry name" value="ATP_GTP PHOSPHATASE"/>
    <property type="match status" value="1"/>
</dbReference>
<dbReference type="SUPFAM" id="SSF52540">
    <property type="entry name" value="P-loop containing nucleoside triphosphate hydrolases"/>
    <property type="match status" value="1"/>
</dbReference>
<reference evidence="3" key="1">
    <citation type="submission" date="2018-02" db="EMBL/GenBank/DDBJ databases">
        <title>Genome sequence of Desulfocucumis palustris strain NAW-5.</title>
        <authorList>
            <person name="Watanabe M."/>
            <person name="Kojima H."/>
            <person name="Fukui M."/>
        </authorList>
    </citation>
    <scope>NUCLEOTIDE SEQUENCE [LARGE SCALE GENOMIC DNA]</scope>
    <source>
        <strain evidence="3">NAW-5</strain>
    </source>
</reference>
<dbReference type="InterPro" id="IPR051396">
    <property type="entry name" value="Bact_Antivir_Def_Nuclease"/>
</dbReference>
<organism evidence="2 3">
    <name type="scientific">Desulfocucumis palustris</name>
    <dbReference type="NCBI Taxonomy" id="1898651"/>
    <lineage>
        <taxon>Bacteria</taxon>
        <taxon>Bacillati</taxon>
        <taxon>Bacillota</taxon>
        <taxon>Clostridia</taxon>
        <taxon>Eubacteriales</taxon>
        <taxon>Desulfocucumaceae</taxon>
        <taxon>Desulfocucumis</taxon>
    </lineage>
</organism>
<dbReference type="AlphaFoldDB" id="A0A2L2X9H7"/>
<comment type="caution">
    <text evidence="2">The sequence shown here is derived from an EMBL/GenBank/DDBJ whole genome shotgun (WGS) entry which is preliminary data.</text>
</comment>
<dbReference type="PANTHER" id="PTHR43581">
    <property type="entry name" value="ATP/GTP PHOSPHATASE"/>
    <property type="match status" value="1"/>
</dbReference>
<name>A0A2L2X9H7_9FIRM</name>